<sequence>MGIQKFGHTRTILNSLRRLHQSYHSFSIENVVKQKVQFGECGNSPEYLGNLACGVGAQVPASGLFTVGVSTMYNRGSSYIASDEGSMPPSFTLSREPKIVFVLGGPGSGKGTQCAKVAKAFGFEHLSAGDLLRAEIYSDSDEGRAIQSMIREGKIVSSEVTVNLIHRAMQDSRCDRFLIDGFPRSEENRLVYDKVIGIDPLFVLFFDCSLEEMEARLLSRNQGRIDDNIETIRKRFKVFAEVTLPVIEYYRSLGKVVTVNAARAQQEIFKSILPIFSSIDESMRVNHTVNQKLVI</sequence>
<dbReference type="EMBL" id="CM055094">
    <property type="protein sequence ID" value="KAJ7561145.1"/>
    <property type="molecule type" value="Genomic_DNA"/>
</dbReference>
<evidence type="ECO:0000313" key="1">
    <source>
        <dbReference type="EMBL" id="KAJ7561145.1"/>
    </source>
</evidence>
<keyword evidence="2" id="KW-1185">Reference proteome</keyword>
<gene>
    <name evidence="1" type="ORF">O6H91_03G015900</name>
</gene>
<evidence type="ECO:0000313" key="2">
    <source>
        <dbReference type="Proteomes" id="UP001162992"/>
    </source>
</evidence>
<protein>
    <submittedName>
        <fullName evidence="1">Uncharacterized protein</fullName>
    </submittedName>
</protein>
<organism evidence="1 2">
    <name type="scientific">Diphasiastrum complanatum</name>
    <name type="common">Issler's clubmoss</name>
    <name type="synonym">Lycopodium complanatum</name>
    <dbReference type="NCBI Taxonomy" id="34168"/>
    <lineage>
        <taxon>Eukaryota</taxon>
        <taxon>Viridiplantae</taxon>
        <taxon>Streptophyta</taxon>
        <taxon>Embryophyta</taxon>
        <taxon>Tracheophyta</taxon>
        <taxon>Lycopodiopsida</taxon>
        <taxon>Lycopodiales</taxon>
        <taxon>Lycopodiaceae</taxon>
        <taxon>Lycopodioideae</taxon>
        <taxon>Diphasiastrum</taxon>
    </lineage>
</organism>
<accession>A0ACC2E427</accession>
<name>A0ACC2E427_DIPCM</name>
<comment type="caution">
    <text evidence="1">The sequence shown here is derived from an EMBL/GenBank/DDBJ whole genome shotgun (WGS) entry which is preliminary data.</text>
</comment>
<proteinExistence type="predicted"/>
<reference evidence="2" key="1">
    <citation type="journal article" date="2024" name="Proc. Natl. Acad. Sci. U.S.A.">
        <title>Extraordinary preservation of gene collinearity over three hundred million years revealed in homosporous lycophytes.</title>
        <authorList>
            <person name="Li C."/>
            <person name="Wickell D."/>
            <person name="Kuo L.Y."/>
            <person name="Chen X."/>
            <person name="Nie B."/>
            <person name="Liao X."/>
            <person name="Peng D."/>
            <person name="Ji J."/>
            <person name="Jenkins J."/>
            <person name="Williams M."/>
            <person name="Shu S."/>
            <person name="Plott C."/>
            <person name="Barry K."/>
            <person name="Rajasekar S."/>
            <person name="Grimwood J."/>
            <person name="Han X."/>
            <person name="Sun S."/>
            <person name="Hou Z."/>
            <person name="He W."/>
            <person name="Dai G."/>
            <person name="Sun C."/>
            <person name="Schmutz J."/>
            <person name="Leebens-Mack J.H."/>
            <person name="Li F.W."/>
            <person name="Wang L."/>
        </authorList>
    </citation>
    <scope>NUCLEOTIDE SEQUENCE [LARGE SCALE GENOMIC DNA]</scope>
    <source>
        <strain evidence="2">cv. PW_Plant_1</strain>
    </source>
</reference>
<dbReference type="Proteomes" id="UP001162992">
    <property type="component" value="Chromosome 3"/>
</dbReference>